<accession>A0A644XJ99</accession>
<organism evidence="1">
    <name type="scientific">bioreactor metagenome</name>
    <dbReference type="NCBI Taxonomy" id="1076179"/>
    <lineage>
        <taxon>unclassified sequences</taxon>
        <taxon>metagenomes</taxon>
        <taxon>ecological metagenomes</taxon>
    </lineage>
</organism>
<evidence type="ECO:0000313" key="1">
    <source>
        <dbReference type="EMBL" id="MPM16255.1"/>
    </source>
</evidence>
<protein>
    <submittedName>
        <fullName evidence="1">Uncharacterized protein</fullName>
    </submittedName>
</protein>
<proteinExistence type="predicted"/>
<name>A0A644XJ99_9ZZZZ</name>
<reference evidence="1" key="1">
    <citation type="submission" date="2019-08" db="EMBL/GenBank/DDBJ databases">
        <authorList>
            <person name="Kucharzyk K."/>
            <person name="Murdoch R.W."/>
            <person name="Higgins S."/>
            <person name="Loffler F."/>
        </authorList>
    </citation>
    <scope>NUCLEOTIDE SEQUENCE</scope>
</reference>
<gene>
    <name evidence="1" type="ORF">SDC9_62633</name>
</gene>
<dbReference type="EMBL" id="VSSQ01002577">
    <property type="protein sequence ID" value="MPM16255.1"/>
    <property type="molecule type" value="Genomic_DNA"/>
</dbReference>
<dbReference type="AlphaFoldDB" id="A0A644XJ99"/>
<sequence>MRSRERAKISLRAIASGNDWYSHCQRFCCWQIKTLTSGWQYDRMRSAIKTDHATVIQREFINDDTRRILVLCCICLQQLRHLVVRIWKRLNVKFNSIVAIEGFKKCFEQYINTLAMKCRRYMQKSKRHLRLRHD</sequence>
<comment type="caution">
    <text evidence="1">The sequence shown here is derived from an EMBL/GenBank/DDBJ whole genome shotgun (WGS) entry which is preliminary data.</text>
</comment>